<evidence type="ECO:0000256" key="1">
    <source>
        <dbReference type="SAM" id="SignalP"/>
    </source>
</evidence>
<dbReference type="GeneID" id="61054464"/>
<comment type="caution">
    <text evidence="2">The sequence shown here is derived from an EMBL/GenBank/DDBJ whole genome shotgun (WGS) entry which is preliminary data.</text>
</comment>
<feature type="signal peptide" evidence="1">
    <location>
        <begin position="1"/>
        <end position="25"/>
    </location>
</feature>
<proteinExistence type="predicted"/>
<gene>
    <name evidence="2" type="ORF">C8D77_10953</name>
</gene>
<dbReference type="RefSeq" id="WP_109669499.1">
    <property type="nucleotide sequence ID" value="NZ_QGGH01000009.1"/>
</dbReference>
<evidence type="ECO:0000313" key="3">
    <source>
        <dbReference type="Proteomes" id="UP000245631"/>
    </source>
</evidence>
<protein>
    <submittedName>
        <fullName evidence="2">Uncharacterized protein</fullName>
    </submittedName>
</protein>
<name>A0A8E3B3A4_RHILI</name>
<dbReference type="Proteomes" id="UP000245631">
    <property type="component" value="Unassembled WGS sequence"/>
</dbReference>
<evidence type="ECO:0000313" key="2">
    <source>
        <dbReference type="EMBL" id="PWJ88835.1"/>
    </source>
</evidence>
<sequence length="355" mass="38361">MRLFSRPTTAFAVAMLCLCLGTAHAQDLPENIPWANSVAIAEKMATGLLGQKTGSKDFPAASFAVAVDLNLDGFAEIFAYRHAPDCDGIRCGNFMFVLEGNSYHEVLGDIPGARLAPQDKIALGAFKRNGFLDMQFDQMTISWDGKRYADASSFPASSLDGAAFLTACQKSKSNEQPADGEAERVSAECQCQLNRFQVTSFTQADLDMYTASLGENFDYPTGGKEIAWQALLKNAEDVGTGCNVASGKSQWPPAYFNHGDQPQQKLNFDGFLDACPAQAFILTNHKIGSPDRALTLCGCLAREVPTQGIGQEGLDLLTQYYRDEISDADVEAQAADVLAFHDKASEACLSQFPAK</sequence>
<organism evidence="2 3">
    <name type="scientific">Rhizobium loti</name>
    <name type="common">Mesorhizobium loti</name>
    <dbReference type="NCBI Taxonomy" id="381"/>
    <lineage>
        <taxon>Bacteria</taxon>
        <taxon>Pseudomonadati</taxon>
        <taxon>Pseudomonadota</taxon>
        <taxon>Alphaproteobacteria</taxon>
        <taxon>Hyphomicrobiales</taxon>
        <taxon>Phyllobacteriaceae</taxon>
        <taxon>Mesorhizobium</taxon>
    </lineage>
</organism>
<dbReference type="AlphaFoldDB" id="A0A8E3B3A4"/>
<dbReference type="EMBL" id="QGGH01000009">
    <property type="protein sequence ID" value="PWJ88835.1"/>
    <property type="molecule type" value="Genomic_DNA"/>
</dbReference>
<feature type="chain" id="PRO_5034807462" evidence="1">
    <location>
        <begin position="26"/>
        <end position="355"/>
    </location>
</feature>
<reference evidence="2 3" key="1">
    <citation type="submission" date="2018-05" db="EMBL/GenBank/DDBJ databases">
        <title>Genomic Encyclopedia of Type Strains, Phase IV (KMG-IV): sequencing the most valuable type-strain genomes for metagenomic binning, comparative biology and taxonomic classification.</title>
        <authorList>
            <person name="Goeker M."/>
        </authorList>
    </citation>
    <scope>NUCLEOTIDE SEQUENCE [LARGE SCALE GENOMIC DNA]</scope>
    <source>
        <strain evidence="2 3">DSM 2626</strain>
    </source>
</reference>
<keyword evidence="1" id="KW-0732">Signal</keyword>
<accession>A0A8E3B3A4</accession>